<sequence>MKKKWIGLSLMSMMALNIASPALAEEVSTSEENNSVTASAEQDQDNQESVNPASLIGEDGSLYMAPSGRSDLLPQVLSATTRATLPSVAATDNNTPSKSFIDVSSHNGTISVDQYRSMMAYGVTGVTVKLTEATSYRNPYAKSQIDNAKAAGLLVSTYHYSWFTSDAAAAAEADYYAQFANELGLDKSTVMINDMEEPNIAGKGDHTANSIAFANRLKQLGFNNTKHYIGLYWLTSGRVNGQSIGEKNIWVAAYPYTLTTTNYYTQYGAWQWSSQLGFPNVSGRFDISADYIGDYSMPLDLESPEGTTAMYRMYNTNSGEHFYTSNGAERNSLILAGWNYEGRGWNAPNEGENVYRLYNANAGDHHYTKSAAERDNLVAQGWKDEGISWRSGGETALHRLYNKNAKAGAHHYTLDTNERDHLVSNGWNYEGIGWYGN</sequence>
<keyword evidence="1" id="KW-0378">Hydrolase</keyword>
<name>A0ABS6TBT8_9ENTE</name>
<dbReference type="SMART" id="SM00641">
    <property type="entry name" value="Glyco_25"/>
    <property type="match status" value="1"/>
</dbReference>
<dbReference type="RefSeq" id="WP_218325400.1">
    <property type="nucleotide sequence ID" value="NZ_JAHUZB010000002.1"/>
</dbReference>
<feature type="signal peptide" evidence="4">
    <location>
        <begin position="1"/>
        <end position="24"/>
    </location>
</feature>
<feature type="compositionally biased region" description="Low complexity" evidence="3">
    <location>
        <begin position="27"/>
        <end position="37"/>
    </location>
</feature>
<accession>A0ABS6TBT8</accession>
<keyword evidence="4" id="KW-0732">Signal</keyword>
<dbReference type="EMBL" id="JAHUZB010000002">
    <property type="protein sequence ID" value="MBV7390359.1"/>
    <property type="molecule type" value="Genomic_DNA"/>
</dbReference>
<gene>
    <name evidence="6" type="ORF">KUA55_06670</name>
</gene>
<evidence type="ECO:0000313" key="7">
    <source>
        <dbReference type="Proteomes" id="UP000774130"/>
    </source>
</evidence>
<evidence type="ECO:0000256" key="1">
    <source>
        <dbReference type="ARBA" id="ARBA00022801"/>
    </source>
</evidence>
<organism evidence="6 7">
    <name type="scientific">Enterococcus alishanensis</name>
    <dbReference type="NCBI Taxonomy" id="1303817"/>
    <lineage>
        <taxon>Bacteria</taxon>
        <taxon>Bacillati</taxon>
        <taxon>Bacillota</taxon>
        <taxon>Bacilli</taxon>
        <taxon>Lactobacillales</taxon>
        <taxon>Enterococcaceae</taxon>
        <taxon>Enterococcus</taxon>
    </lineage>
</organism>
<dbReference type="InterPro" id="IPR018077">
    <property type="entry name" value="Glyco_hydro_fam25_subgr"/>
</dbReference>
<evidence type="ECO:0000313" key="6">
    <source>
        <dbReference type="EMBL" id="MBV7390359.1"/>
    </source>
</evidence>
<keyword evidence="2" id="KW-0326">Glycosidase</keyword>
<dbReference type="Pfam" id="PF18885">
    <property type="entry name" value="DUF5648"/>
    <property type="match status" value="1"/>
</dbReference>
<feature type="chain" id="PRO_5046584443" description="DUF5648 domain-containing protein" evidence="4">
    <location>
        <begin position="25"/>
        <end position="437"/>
    </location>
</feature>
<protein>
    <recommendedName>
        <fullName evidence="5">DUF5648 domain-containing protein</fullName>
    </recommendedName>
</protein>
<feature type="domain" description="DUF5648" evidence="5">
    <location>
        <begin position="309"/>
        <end position="436"/>
    </location>
</feature>
<dbReference type="PANTHER" id="PTHR34135:SF2">
    <property type="entry name" value="LYSOZYME"/>
    <property type="match status" value="1"/>
</dbReference>
<feature type="region of interest" description="Disordered" evidence="3">
    <location>
        <begin position="27"/>
        <end position="54"/>
    </location>
</feature>
<evidence type="ECO:0000259" key="5">
    <source>
        <dbReference type="Pfam" id="PF18885"/>
    </source>
</evidence>
<dbReference type="PANTHER" id="PTHR34135">
    <property type="entry name" value="LYSOZYME"/>
    <property type="match status" value="1"/>
</dbReference>
<evidence type="ECO:0000256" key="3">
    <source>
        <dbReference type="SAM" id="MobiDB-lite"/>
    </source>
</evidence>
<dbReference type="Pfam" id="PF01183">
    <property type="entry name" value="Glyco_hydro_25"/>
    <property type="match status" value="1"/>
</dbReference>
<dbReference type="Proteomes" id="UP000774130">
    <property type="component" value="Unassembled WGS sequence"/>
</dbReference>
<comment type="caution">
    <text evidence="6">The sequence shown here is derived from an EMBL/GenBank/DDBJ whole genome shotgun (WGS) entry which is preliminary data.</text>
</comment>
<dbReference type="InterPro" id="IPR002053">
    <property type="entry name" value="Glyco_hydro_25"/>
</dbReference>
<dbReference type="InterPro" id="IPR043708">
    <property type="entry name" value="DUF5648"/>
</dbReference>
<evidence type="ECO:0000256" key="2">
    <source>
        <dbReference type="ARBA" id="ARBA00023295"/>
    </source>
</evidence>
<keyword evidence="7" id="KW-1185">Reference proteome</keyword>
<reference evidence="6 7" key="1">
    <citation type="submission" date="2021-06" db="EMBL/GenBank/DDBJ databases">
        <title>Enterococcus alishanensis sp. nov., a novel lactic acid bacterium isolated from fresh coffee beans.</title>
        <authorList>
            <person name="Chen Y.-S."/>
        </authorList>
    </citation>
    <scope>NUCLEOTIDE SEQUENCE [LARGE SCALE GENOMIC DNA]</scope>
    <source>
        <strain evidence="6 7">ALS3</strain>
    </source>
</reference>
<dbReference type="PROSITE" id="PS51904">
    <property type="entry name" value="GLYCOSYL_HYDROL_F25_2"/>
    <property type="match status" value="1"/>
</dbReference>
<evidence type="ECO:0000256" key="4">
    <source>
        <dbReference type="SAM" id="SignalP"/>
    </source>
</evidence>
<proteinExistence type="predicted"/>